<dbReference type="SUPFAM" id="SSF56672">
    <property type="entry name" value="DNA/RNA polymerases"/>
    <property type="match status" value="1"/>
</dbReference>
<dbReference type="Pfam" id="PF20470">
    <property type="entry name" value="HTH_61"/>
    <property type="match status" value="1"/>
</dbReference>
<evidence type="ECO:0000256" key="9">
    <source>
        <dbReference type="ARBA" id="ARBA00022801"/>
    </source>
</evidence>
<dbReference type="FunFam" id="3.40.50.300:FF:000885">
    <property type="entry name" value="DNA polymerase theta"/>
    <property type="match status" value="1"/>
</dbReference>
<dbReference type="SMART" id="SM00490">
    <property type="entry name" value="HELICc"/>
    <property type="match status" value="1"/>
</dbReference>
<comment type="caution">
    <text evidence="18">The sequence shown here is derived from an EMBL/GenBank/DDBJ whole genome shotgun (WGS) entry which is preliminary data.</text>
</comment>
<evidence type="ECO:0000256" key="8">
    <source>
        <dbReference type="ARBA" id="ARBA00022763"/>
    </source>
</evidence>
<keyword evidence="12" id="KW-0234">DNA repair</keyword>
<dbReference type="Pfam" id="PF21099">
    <property type="entry name" value="POLQ_helical"/>
    <property type="match status" value="1"/>
</dbReference>
<dbReference type="PANTHER" id="PTHR10133">
    <property type="entry name" value="DNA POLYMERASE I"/>
    <property type="match status" value="1"/>
</dbReference>
<evidence type="ECO:0000313" key="18">
    <source>
        <dbReference type="EMBL" id="KAJ1521532.1"/>
    </source>
</evidence>
<keyword evidence="9" id="KW-0378">Hydrolase</keyword>
<dbReference type="CDD" id="cd18795">
    <property type="entry name" value="SF2_C_Ski2"/>
    <property type="match status" value="1"/>
</dbReference>
<evidence type="ECO:0000256" key="5">
    <source>
        <dbReference type="ARBA" id="ARBA00022679"/>
    </source>
</evidence>
<evidence type="ECO:0000259" key="16">
    <source>
        <dbReference type="PROSITE" id="PS51192"/>
    </source>
</evidence>
<dbReference type="AlphaFoldDB" id="A0AAV7XAI4"/>
<evidence type="ECO:0000256" key="15">
    <source>
        <dbReference type="ARBA" id="ARBA00074669"/>
    </source>
</evidence>
<evidence type="ECO:0000256" key="2">
    <source>
        <dbReference type="ARBA" id="ARBA00004123"/>
    </source>
</evidence>
<dbReference type="InterPro" id="IPR043502">
    <property type="entry name" value="DNA/RNA_pol_sf"/>
</dbReference>
<dbReference type="Pfam" id="PF00271">
    <property type="entry name" value="Helicase_C"/>
    <property type="match status" value="1"/>
</dbReference>
<proteinExistence type="inferred from homology"/>
<dbReference type="Pfam" id="PF00270">
    <property type="entry name" value="DEAD"/>
    <property type="match status" value="1"/>
</dbReference>
<evidence type="ECO:0000313" key="19">
    <source>
        <dbReference type="Proteomes" id="UP001075354"/>
    </source>
</evidence>
<evidence type="ECO:0000256" key="3">
    <source>
        <dbReference type="ARBA" id="ARBA00007705"/>
    </source>
</evidence>
<dbReference type="GO" id="GO:0003677">
    <property type="term" value="F:DNA binding"/>
    <property type="evidence" value="ECO:0007669"/>
    <property type="project" value="InterPro"/>
</dbReference>
<dbReference type="Gene3D" id="3.40.50.300">
    <property type="entry name" value="P-loop containing nucleotide triphosphate hydrolases"/>
    <property type="match status" value="2"/>
</dbReference>
<keyword evidence="10" id="KW-0067">ATP-binding</keyword>
<keyword evidence="11" id="KW-0239">DNA-directed DNA polymerase</keyword>
<dbReference type="Gene3D" id="3.30.70.370">
    <property type="match status" value="1"/>
</dbReference>
<dbReference type="InterPro" id="IPR036390">
    <property type="entry name" value="WH_DNA-bd_sf"/>
</dbReference>
<dbReference type="InterPro" id="IPR036397">
    <property type="entry name" value="RNaseH_sf"/>
</dbReference>
<dbReference type="Gene3D" id="1.10.3380.20">
    <property type="match status" value="1"/>
</dbReference>
<keyword evidence="19" id="KW-1185">Reference proteome</keyword>
<gene>
    <name evidence="18" type="ORF">ONE63_003193</name>
</gene>
<dbReference type="GO" id="GO:0097681">
    <property type="term" value="P:double-strand break repair via alternative nonhomologous end joining"/>
    <property type="evidence" value="ECO:0007669"/>
    <property type="project" value="UniProtKB-ARBA"/>
</dbReference>
<evidence type="ECO:0000256" key="4">
    <source>
        <dbReference type="ARBA" id="ARBA00012417"/>
    </source>
</evidence>
<dbReference type="EC" id="2.7.7.7" evidence="4"/>
<dbReference type="GO" id="GO:0003887">
    <property type="term" value="F:DNA-directed DNA polymerase activity"/>
    <property type="evidence" value="ECO:0007669"/>
    <property type="project" value="UniProtKB-KW"/>
</dbReference>
<dbReference type="InterPro" id="IPR046931">
    <property type="entry name" value="HTH_61"/>
</dbReference>
<dbReference type="Pfam" id="PF00476">
    <property type="entry name" value="DNA_pol_A"/>
    <property type="match status" value="1"/>
</dbReference>
<dbReference type="PROSITE" id="PS51194">
    <property type="entry name" value="HELICASE_CTER"/>
    <property type="match status" value="1"/>
</dbReference>
<dbReference type="Proteomes" id="UP001075354">
    <property type="component" value="Chromosome 13"/>
</dbReference>
<dbReference type="SUPFAM" id="SSF52540">
    <property type="entry name" value="P-loop containing nucleoside triphosphate hydrolases"/>
    <property type="match status" value="2"/>
</dbReference>
<dbReference type="GO" id="GO:0005524">
    <property type="term" value="F:ATP binding"/>
    <property type="evidence" value="ECO:0007669"/>
    <property type="project" value="UniProtKB-KW"/>
</dbReference>
<dbReference type="GO" id="GO:0006261">
    <property type="term" value="P:DNA-templated DNA replication"/>
    <property type="evidence" value="ECO:0007669"/>
    <property type="project" value="InterPro"/>
</dbReference>
<dbReference type="Gene3D" id="1.20.1060.10">
    <property type="entry name" value="Taq DNA Polymerase, Chain T, domain 4"/>
    <property type="match status" value="2"/>
</dbReference>
<dbReference type="PROSITE" id="PS51192">
    <property type="entry name" value="HELICASE_ATP_BIND_1"/>
    <property type="match status" value="1"/>
</dbReference>
<evidence type="ECO:0000256" key="12">
    <source>
        <dbReference type="ARBA" id="ARBA00023204"/>
    </source>
</evidence>
<evidence type="ECO:0000256" key="10">
    <source>
        <dbReference type="ARBA" id="ARBA00022840"/>
    </source>
</evidence>
<dbReference type="InterPro" id="IPR027417">
    <property type="entry name" value="P-loop_NTPase"/>
</dbReference>
<keyword evidence="8" id="KW-0227">DNA damage</keyword>
<keyword evidence="5" id="KW-0808">Transferase</keyword>
<keyword evidence="6" id="KW-0548">Nucleotidyltransferase</keyword>
<accession>A0AAV7XAI4</accession>
<evidence type="ECO:0000256" key="6">
    <source>
        <dbReference type="ARBA" id="ARBA00022695"/>
    </source>
</evidence>
<protein>
    <recommendedName>
        <fullName evidence="15">DNA polymerase theta</fullName>
        <ecNumber evidence="4">2.7.7.7</ecNumber>
    </recommendedName>
</protein>
<dbReference type="SUPFAM" id="SSF46785">
    <property type="entry name" value="Winged helix' DNA-binding domain"/>
    <property type="match status" value="1"/>
</dbReference>
<dbReference type="InterPro" id="IPR011545">
    <property type="entry name" value="DEAD/DEAH_box_helicase_dom"/>
</dbReference>
<dbReference type="InterPro" id="IPR048960">
    <property type="entry name" value="POLQ-like_helical"/>
</dbReference>
<dbReference type="Gene3D" id="3.30.420.10">
    <property type="entry name" value="Ribonuclease H-like superfamily/Ribonuclease H"/>
    <property type="match status" value="1"/>
</dbReference>
<evidence type="ECO:0000256" key="13">
    <source>
        <dbReference type="ARBA" id="ARBA00023242"/>
    </source>
</evidence>
<evidence type="ECO:0000256" key="1">
    <source>
        <dbReference type="ARBA" id="ARBA00001946"/>
    </source>
</evidence>
<name>A0AAV7XAI4_9NEOP</name>
<sequence>MFRWQVECKTLVSEIVCIKTILERRKKVIFVLPFVSVVREKMFYFKEIFRGSKVRVDGYMGGYFPPGGFQMLDLAICTIEKANSLVNRLMEENELTNLGAVVVDELHLIGDPHRGYLLELLLTKLKYMSLRNDLISVQLVGMSATLPNLSLLSSWLDADLYKTSFRPVPLEELIKVGNILYDSNLKPVRTIEPELEIKNDTEDIVYLCLETICNGHSVLIFCPTKAWCESLAQTIASELRTIGLGRDINAPDSMAFKLREQLNAARIGECLEQLRSSPVGLDNSLGKVISFGVAYHHAGLSLDERDIVEGSFKSGTIRVLVATTTLSSGVNLPARRVIIRSPVFQGRSIDILSYRQMVGRAGRMGVDSAGESILICQKTERRIVANLVGSSLKPIESCLGHGDLAASLKRAVLEVIASGVASTPEDLQVYTNCTLLSSSREEKEKDNNPLSSCITFLEHNELIRLQTGDDKILRYTPTPLGQACLSASIHPDEGLRLFKELQRARQCFVLENELHLVYQVTPFNVADQWGNLDWLQVLALWEQLTPDMKRVGELVGVEDRFLVRAMRGTVNLKLEKQCQKLTVHRRFYAALALHDLVNEVPLNTVAAKFNCTRGMLQSLQQSAATYAGMVTSFCHRLGWSSVELLVHQFQDRLHFGTHRELLDLLRLPSLNGPRARALYNAGITSVSELTSADVLAVENALYSAIPFLSDKGRDGETASEIERRKKLKGIWITGRQGLSEREAADLLIKEARSIIQEVLNTHTWSMSLACEHNEVAEPTVSIGSKILRTQKSSRQKSQPTSQLAFGDSILVGVSFCFGSTDAYFLSLESECQSCVVSLNERLQLLQKVLSRDEAEPIPTVCCFDVKEQWKMLYRCAQIQMHHLSFCDPKIGDWLLEPEGKEKTPSLDTSQTISGRQRCSVESILCFQIMKVEMPVLVCVSIMELTGIGFNAETLHRLQEQIREEMSSLESKAYQLAGRTFSLTSPTDTARRNTSKETLSKLRSEHPLPDVILLWRKLNAIHSKTVCPLLPSEPCSRLLGCYIMHTATGRISMHEPNIQCIPRDFEISPESPEPFCMRSAFVASEGELIVHHQ</sequence>
<dbReference type="InterPro" id="IPR014001">
    <property type="entry name" value="Helicase_ATP-bd"/>
</dbReference>
<evidence type="ECO:0000256" key="7">
    <source>
        <dbReference type="ARBA" id="ARBA00022741"/>
    </source>
</evidence>
<dbReference type="GO" id="GO:0016787">
    <property type="term" value="F:hydrolase activity"/>
    <property type="evidence" value="ECO:0007669"/>
    <property type="project" value="UniProtKB-KW"/>
</dbReference>
<dbReference type="InterPro" id="IPR001098">
    <property type="entry name" value="DNA-dir_DNA_pol_A_palm_dom"/>
</dbReference>
<dbReference type="FunFam" id="1.10.3380.20:FF:000001">
    <property type="entry name" value="DNA polymerase theta"/>
    <property type="match status" value="1"/>
</dbReference>
<feature type="domain" description="Helicase C-terminal" evidence="17">
    <location>
        <begin position="200"/>
        <end position="416"/>
    </location>
</feature>
<evidence type="ECO:0000256" key="11">
    <source>
        <dbReference type="ARBA" id="ARBA00022932"/>
    </source>
</evidence>
<dbReference type="SUPFAM" id="SSF158702">
    <property type="entry name" value="Sec63 N-terminal domain-like"/>
    <property type="match status" value="1"/>
</dbReference>
<dbReference type="InterPro" id="IPR001650">
    <property type="entry name" value="Helicase_C-like"/>
</dbReference>
<feature type="domain" description="Helicase ATP-binding" evidence="16">
    <location>
        <begin position="9"/>
        <end position="164"/>
    </location>
</feature>
<comment type="subcellular location">
    <subcellularLocation>
        <location evidence="2">Nucleus</location>
    </subcellularLocation>
</comment>
<dbReference type="InterPro" id="IPR002298">
    <property type="entry name" value="DNA_polymerase_A"/>
</dbReference>
<comment type="cofactor">
    <cofactor evidence="1">
        <name>Mg(2+)</name>
        <dbReference type="ChEBI" id="CHEBI:18420"/>
    </cofactor>
</comment>
<keyword evidence="7" id="KW-0547">Nucleotide-binding</keyword>
<organism evidence="18 19">
    <name type="scientific">Megalurothrips usitatus</name>
    <name type="common">bean blossom thrips</name>
    <dbReference type="NCBI Taxonomy" id="439358"/>
    <lineage>
        <taxon>Eukaryota</taxon>
        <taxon>Metazoa</taxon>
        <taxon>Ecdysozoa</taxon>
        <taxon>Arthropoda</taxon>
        <taxon>Hexapoda</taxon>
        <taxon>Insecta</taxon>
        <taxon>Pterygota</taxon>
        <taxon>Neoptera</taxon>
        <taxon>Paraneoptera</taxon>
        <taxon>Thysanoptera</taxon>
        <taxon>Terebrantia</taxon>
        <taxon>Thripoidea</taxon>
        <taxon>Thripidae</taxon>
        <taxon>Megalurothrips</taxon>
    </lineage>
</organism>
<dbReference type="GO" id="GO:0005634">
    <property type="term" value="C:nucleus"/>
    <property type="evidence" value="ECO:0007669"/>
    <property type="project" value="UniProtKB-SubCell"/>
</dbReference>
<comment type="similarity">
    <text evidence="3">Belongs to the DNA polymerase type-A family.</text>
</comment>
<evidence type="ECO:0000259" key="17">
    <source>
        <dbReference type="PROSITE" id="PS51194"/>
    </source>
</evidence>
<reference evidence="18" key="1">
    <citation type="submission" date="2022-12" db="EMBL/GenBank/DDBJ databases">
        <title>Chromosome-level genome assembly of the bean flower thrips Megalurothrips usitatus.</title>
        <authorList>
            <person name="Ma L."/>
            <person name="Liu Q."/>
            <person name="Li H."/>
            <person name="Cai W."/>
        </authorList>
    </citation>
    <scope>NUCLEOTIDE SEQUENCE</scope>
    <source>
        <strain evidence="18">Cailab_2022a</strain>
    </source>
</reference>
<keyword evidence="13" id="KW-0539">Nucleus</keyword>
<dbReference type="PANTHER" id="PTHR10133:SF62">
    <property type="entry name" value="DNA POLYMERASE THETA"/>
    <property type="match status" value="1"/>
</dbReference>
<dbReference type="EMBL" id="JAPTSV010000013">
    <property type="protein sequence ID" value="KAJ1521532.1"/>
    <property type="molecule type" value="Genomic_DNA"/>
</dbReference>
<comment type="catalytic activity">
    <reaction evidence="14">
        <text>DNA(n) + a 2'-deoxyribonucleoside 5'-triphosphate = DNA(n+1) + diphosphate</text>
        <dbReference type="Rhea" id="RHEA:22508"/>
        <dbReference type="Rhea" id="RHEA-COMP:17339"/>
        <dbReference type="Rhea" id="RHEA-COMP:17340"/>
        <dbReference type="ChEBI" id="CHEBI:33019"/>
        <dbReference type="ChEBI" id="CHEBI:61560"/>
        <dbReference type="ChEBI" id="CHEBI:173112"/>
        <dbReference type="EC" id="2.7.7.7"/>
    </reaction>
</comment>
<evidence type="ECO:0000256" key="14">
    <source>
        <dbReference type="ARBA" id="ARBA00049244"/>
    </source>
</evidence>